<gene>
    <name evidence="4" type="ORF">SAMN04488557_1102</name>
</gene>
<proteinExistence type="inferred from homology"/>
<dbReference type="AlphaFoldDB" id="A0A1I7N2D8"/>
<dbReference type="Gene3D" id="3.40.1050.10">
    <property type="entry name" value="Carbonic anhydrase"/>
    <property type="match status" value="1"/>
</dbReference>
<dbReference type="InterPro" id="IPR036874">
    <property type="entry name" value="Carbonic_anhydrase_sf"/>
</dbReference>
<dbReference type="Pfam" id="PF00484">
    <property type="entry name" value="Pro_CA"/>
    <property type="match status" value="1"/>
</dbReference>
<keyword evidence="2" id="KW-0862">Zinc</keyword>
<dbReference type="InterPro" id="IPR001765">
    <property type="entry name" value="Carbonic_anhydrase"/>
</dbReference>
<dbReference type="Proteomes" id="UP000199423">
    <property type="component" value="Unassembled WGS sequence"/>
</dbReference>
<keyword evidence="5" id="KW-1185">Reference proteome</keyword>
<sequence length="235" mass="24679">MFSRRQFCRSGAIAASLLTLDRAFAAGQCEAFTKARQAAITPDEALAGLKAGNQRFVSGKTLNCNLMKQVHATATGQYPASIVIGCIDSRVPPELVFDQRIGDIFSARVAGNVVNDDIIGSSEFATKLAGAKLIVVLGHSECGAVKGAIDGAKLGMLTELLAKISPAVEANKDAPGEHTAKNDDFVQRVAISNARLGVENLTKNGSVLVDLVAAKELKIVSAMHDIATGRVTFLD</sequence>
<organism evidence="4 5">
    <name type="scientific">Hyphomicrobium facile</name>
    <dbReference type="NCBI Taxonomy" id="51670"/>
    <lineage>
        <taxon>Bacteria</taxon>
        <taxon>Pseudomonadati</taxon>
        <taxon>Pseudomonadota</taxon>
        <taxon>Alphaproteobacteria</taxon>
        <taxon>Hyphomicrobiales</taxon>
        <taxon>Hyphomicrobiaceae</taxon>
        <taxon>Hyphomicrobium</taxon>
    </lineage>
</organism>
<keyword evidence="2" id="KW-0479">Metal-binding</keyword>
<evidence type="ECO:0000256" key="1">
    <source>
        <dbReference type="ARBA" id="ARBA00006217"/>
    </source>
</evidence>
<dbReference type="GO" id="GO:0004089">
    <property type="term" value="F:carbonate dehydratase activity"/>
    <property type="evidence" value="ECO:0007669"/>
    <property type="project" value="InterPro"/>
</dbReference>
<keyword evidence="3" id="KW-0732">Signal</keyword>
<protein>
    <submittedName>
        <fullName evidence="4">Carbonic anhydrase</fullName>
    </submittedName>
</protein>
<evidence type="ECO:0000313" key="4">
    <source>
        <dbReference type="EMBL" id="SFV28822.1"/>
    </source>
</evidence>
<dbReference type="GO" id="GO:0008270">
    <property type="term" value="F:zinc ion binding"/>
    <property type="evidence" value="ECO:0007669"/>
    <property type="project" value="InterPro"/>
</dbReference>
<feature type="binding site" evidence="2">
    <location>
        <position position="142"/>
    </location>
    <ligand>
        <name>Zn(2+)</name>
        <dbReference type="ChEBI" id="CHEBI:29105"/>
    </ligand>
</feature>
<feature type="binding site" evidence="2">
    <location>
        <position position="139"/>
    </location>
    <ligand>
        <name>Zn(2+)</name>
        <dbReference type="ChEBI" id="CHEBI:29105"/>
    </ligand>
</feature>
<feature type="chain" id="PRO_5011596329" evidence="3">
    <location>
        <begin position="26"/>
        <end position="235"/>
    </location>
</feature>
<evidence type="ECO:0000256" key="2">
    <source>
        <dbReference type="PIRSR" id="PIRSR601765-1"/>
    </source>
</evidence>
<dbReference type="EMBL" id="FPCH01000001">
    <property type="protein sequence ID" value="SFV28822.1"/>
    <property type="molecule type" value="Genomic_DNA"/>
</dbReference>
<dbReference type="SUPFAM" id="SSF53056">
    <property type="entry name" value="beta-carbonic anhydrase, cab"/>
    <property type="match status" value="1"/>
</dbReference>
<feature type="binding site" evidence="2">
    <location>
        <position position="86"/>
    </location>
    <ligand>
        <name>Zn(2+)</name>
        <dbReference type="ChEBI" id="CHEBI:29105"/>
    </ligand>
</feature>
<dbReference type="RefSeq" id="WP_092866379.1">
    <property type="nucleotide sequence ID" value="NZ_FPCH01000001.1"/>
</dbReference>
<dbReference type="PANTHER" id="PTHR11002">
    <property type="entry name" value="CARBONIC ANHYDRASE"/>
    <property type="match status" value="1"/>
</dbReference>
<dbReference type="NCBIfam" id="NF011765">
    <property type="entry name" value="PRK15219.1"/>
    <property type="match status" value="1"/>
</dbReference>
<feature type="binding site" evidence="2">
    <location>
        <position position="88"/>
    </location>
    <ligand>
        <name>Zn(2+)</name>
        <dbReference type="ChEBI" id="CHEBI:29105"/>
    </ligand>
</feature>
<accession>A0A1I7N2D8</accession>
<evidence type="ECO:0000256" key="3">
    <source>
        <dbReference type="SAM" id="SignalP"/>
    </source>
</evidence>
<evidence type="ECO:0000313" key="5">
    <source>
        <dbReference type="Proteomes" id="UP000199423"/>
    </source>
</evidence>
<dbReference type="STRING" id="51670.SAMN04488557_1102"/>
<feature type="signal peptide" evidence="3">
    <location>
        <begin position="1"/>
        <end position="25"/>
    </location>
</feature>
<dbReference type="CDD" id="cd03378">
    <property type="entry name" value="beta_CA_cladeC"/>
    <property type="match status" value="1"/>
</dbReference>
<comment type="similarity">
    <text evidence="1">Belongs to the beta-class carbonic anhydrase family.</text>
</comment>
<comment type="cofactor">
    <cofactor evidence="2">
        <name>Zn(2+)</name>
        <dbReference type="ChEBI" id="CHEBI:29105"/>
    </cofactor>
    <text evidence="2">Binds 1 zinc ion per subunit.</text>
</comment>
<dbReference type="SMART" id="SM00947">
    <property type="entry name" value="Pro_CA"/>
    <property type="match status" value="1"/>
</dbReference>
<dbReference type="PANTHER" id="PTHR11002:SF79">
    <property type="entry name" value="CARBONIC ANHYDRASE 2"/>
    <property type="match status" value="1"/>
</dbReference>
<dbReference type="OrthoDB" id="9797527at2"/>
<name>A0A1I7N2D8_9HYPH</name>
<reference evidence="5" key="1">
    <citation type="submission" date="2016-10" db="EMBL/GenBank/DDBJ databases">
        <authorList>
            <person name="Varghese N."/>
            <person name="Submissions S."/>
        </authorList>
    </citation>
    <scope>NUCLEOTIDE SEQUENCE [LARGE SCALE GENOMIC DNA]</scope>
    <source>
        <strain evidence="5">DSM 1565</strain>
    </source>
</reference>